<sequence length="277" mass="30310">MKFGTIRVDGQTRSVLVEGDEAVELGFDDVGALLAANRSGGLEELSTDLGAARRWVLSDVEWERLVLVPRKVLCVGLNYRAHIEEMGREFPEYPTLFMKFADALTGARDDIVYPPEVEKLDWEAELVVVIGKHVRRASPAEAEEAIAGFTVLNDVSARDWQHRTLQWLQGKNWDSATPVGPVMVTPDEVGGVRPALRIMTTVDGHVMQDSNTADLLFDPVDLVQYASTFIRLRPGDMIATGTPGGVGAGMEPPRFLQPGQVVECAIEGIGSTLNRIV</sequence>
<protein>
    <submittedName>
        <fullName evidence="4">Acylpyruvate hydrolase</fullName>
        <ecNumber evidence="4">3.7.1.5</ecNumber>
    </submittedName>
</protein>
<dbReference type="Pfam" id="PF01557">
    <property type="entry name" value="FAA_hydrolase"/>
    <property type="match status" value="1"/>
</dbReference>
<dbReference type="RefSeq" id="WP_307682032.1">
    <property type="nucleotide sequence ID" value="NZ_JAUSQX010000001.1"/>
</dbReference>
<dbReference type="InterPro" id="IPR051121">
    <property type="entry name" value="FAH"/>
</dbReference>
<dbReference type="InterPro" id="IPR036663">
    <property type="entry name" value="Fumarylacetoacetase_C_sf"/>
</dbReference>
<dbReference type="EMBL" id="JAUSQX010000001">
    <property type="protein sequence ID" value="MDP9805771.1"/>
    <property type="molecule type" value="Genomic_DNA"/>
</dbReference>
<proteinExistence type="inferred from homology"/>
<evidence type="ECO:0000259" key="3">
    <source>
        <dbReference type="Pfam" id="PF01557"/>
    </source>
</evidence>
<accession>A0ABT9NEG9</accession>
<keyword evidence="4" id="KW-0378">Hydrolase</keyword>
<evidence type="ECO:0000313" key="4">
    <source>
        <dbReference type="EMBL" id="MDP9805771.1"/>
    </source>
</evidence>
<dbReference type="GO" id="GO:0047621">
    <property type="term" value="F:acylpyruvate hydrolase activity"/>
    <property type="evidence" value="ECO:0007669"/>
    <property type="project" value="UniProtKB-EC"/>
</dbReference>
<evidence type="ECO:0000256" key="1">
    <source>
        <dbReference type="ARBA" id="ARBA00010211"/>
    </source>
</evidence>
<evidence type="ECO:0000256" key="2">
    <source>
        <dbReference type="ARBA" id="ARBA00022723"/>
    </source>
</evidence>
<gene>
    <name evidence="4" type="ORF">J2S70_000353</name>
</gene>
<reference evidence="4 5" key="1">
    <citation type="submission" date="2023-07" db="EMBL/GenBank/DDBJ databases">
        <title>Sequencing the genomes of 1000 actinobacteria strains.</title>
        <authorList>
            <person name="Klenk H.-P."/>
        </authorList>
    </citation>
    <scope>NUCLEOTIDE SEQUENCE [LARGE SCALE GENOMIC DNA]</scope>
    <source>
        <strain evidence="4 5">DSM 17163</strain>
    </source>
</reference>
<keyword evidence="2" id="KW-0479">Metal-binding</keyword>
<evidence type="ECO:0000313" key="5">
    <source>
        <dbReference type="Proteomes" id="UP001243212"/>
    </source>
</evidence>
<dbReference type="Proteomes" id="UP001243212">
    <property type="component" value="Unassembled WGS sequence"/>
</dbReference>
<comment type="similarity">
    <text evidence="1">Belongs to the FAH family.</text>
</comment>
<dbReference type="PANTHER" id="PTHR42796">
    <property type="entry name" value="FUMARYLACETOACETATE HYDROLASE DOMAIN-CONTAINING PROTEIN 2A-RELATED"/>
    <property type="match status" value="1"/>
</dbReference>
<dbReference type="InterPro" id="IPR011234">
    <property type="entry name" value="Fumarylacetoacetase-like_C"/>
</dbReference>
<dbReference type="PANTHER" id="PTHR42796:SF4">
    <property type="entry name" value="FUMARYLACETOACETATE HYDROLASE DOMAIN-CONTAINING PROTEIN 2A"/>
    <property type="match status" value="1"/>
</dbReference>
<organism evidence="4 5">
    <name type="scientific">Trueperella bonasi</name>
    <dbReference type="NCBI Taxonomy" id="312286"/>
    <lineage>
        <taxon>Bacteria</taxon>
        <taxon>Bacillati</taxon>
        <taxon>Actinomycetota</taxon>
        <taxon>Actinomycetes</taxon>
        <taxon>Actinomycetales</taxon>
        <taxon>Actinomycetaceae</taxon>
        <taxon>Trueperella</taxon>
    </lineage>
</organism>
<feature type="domain" description="Fumarylacetoacetase-like C-terminal" evidence="3">
    <location>
        <begin position="71"/>
        <end position="277"/>
    </location>
</feature>
<dbReference type="EC" id="3.7.1.5" evidence="4"/>
<comment type="caution">
    <text evidence="4">The sequence shown here is derived from an EMBL/GenBank/DDBJ whole genome shotgun (WGS) entry which is preliminary data.</text>
</comment>
<dbReference type="SUPFAM" id="SSF56529">
    <property type="entry name" value="FAH"/>
    <property type="match status" value="1"/>
</dbReference>
<name>A0ABT9NEG9_9ACTO</name>
<dbReference type="Gene3D" id="3.90.850.10">
    <property type="entry name" value="Fumarylacetoacetase-like, C-terminal domain"/>
    <property type="match status" value="1"/>
</dbReference>
<keyword evidence="5" id="KW-1185">Reference proteome</keyword>